<dbReference type="Proteomes" id="UP000192610">
    <property type="component" value="Unassembled WGS sequence"/>
</dbReference>
<feature type="signal peptide" evidence="1">
    <location>
        <begin position="1"/>
        <end position="25"/>
    </location>
</feature>
<keyword evidence="1" id="KW-0732">Signal</keyword>
<dbReference type="EMBL" id="LVXG01000023">
    <property type="protein sequence ID" value="OQP46926.1"/>
    <property type="molecule type" value="Genomic_DNA"/>
</dbReference>
<proteinExistence type="predicted"/>
<keyword evidence="3" id="KW-1185">Reference proteome</keyword>
<evidence type="ECO:0000313" key="3">
    <source>
        <dbReference type="Proteomes" id="UP000192610"/>
    </source>
</evidence>
<gene>
    <name evidence="2" type="ORF">A4H97_05245</name>
</gene>
<dbReference type="AlphaFoldDB" id="A0A1V9ELD0"/>
<protein>
    <recommendedName>
        <fullName evidence="4">Outer membrane protein beta-barrel domain-containing protein</fullName>
    </recommendedName>
</protein>
<sequence>MKFAVRCLTVVTLVLIAGRYNSAQAQKLFFIFAHGQYASPMQASFKHDYDFGLGAEAGVGIGFGSKTFLTGTIGYSVFKAQIKELGNVTFVPMKLGFRRYFLPANLLFIHADAGVAHIKDKTTNATSSRFSGDVGAGIKLGPFEVGVAYDGFAREEAGYASWLAFKAGWRFGL</sequence>
<evidence type="ECO:0000313" key="2">
    <source>
        <dbReference type="EMBL" id="OQP46926.1"/>
    </source>
</evidence>
<dbReference type="RefSeq" id="WP_081200935.1">
    <property type="nucleotide sequence ID" value="NZ_FOCZ01000002.1"/>
</dbReference>
<organism evidence="2 3">
    <name type="scientific">Niastella yeongjuensis</name>
    <dbReference type="NCBI Taxonomy" id="354355"/>
    <lineage>
        <taxon>Bacteria</taxon>
        <taxon>Pseudomonadati</taxon>
        <taxon>Bacteroidota</taxon>
        <taxon>Chitinophagia</taxon>
        <taxon>Chitinophagales</taxon>
        <taxon>Chitinophagaceae</taxon>
        <taxon>Niastella</taxon>
    </lineage>
</organism>
<evidence type="ECO:0000256" key="1">
    <source>
        <dbReference type="SAM" id="SignalP"/>
    </source>
</evidence>
<comment type="caution">
    <text evidence="2">The sequence shown here is derived from an EMBL/GenBank/DDBJ whole genome shotgun (WGS) entry which is preliminary data.</text>
</comment>
<dbReference type="OrthoDB" id="673328at2"/>
<evidence type="ECO:0008006" key="4">
    <source>
        <dbReference type="Google" id="ProtNLM"/>
    </source>
</evidence>
<reference evidence="3" key="1">
    <citation type="submission" date="2016-04" db="EMBL/GenBank/DDBJ databases">
        <authorList>
            <person name="Chen L."/>
            <person name="Zhuang W."/>
            <person name="Wang G."/>
        </authorList>
    </citation>
    <scope>NUCLEOTIDE SEQUENCE [LARGE SCALE GENOMIC DNA]</scope>
    <source>
        <strain evidence="3">17621</strain>
    </source>
</reference>
<name>A0A1V9ELD0_9BACT</name>
<feature type="chain" id="PRO_5010742642" description="Outer membrane protein beta-barrel domain-containing protein" evidence="1">
    <location>
        <begin position="26"/>
        <end position="173"/>
    </location>
</feature>
<accession>A0A1V9ELD0</accession>